<dbReference type="OrthoDB" id="7684at2157"/>
<dbReference type="InterPro" id="IPR036661">
    <property type="entry name" value="Luciferase-like_sf"/>
</dbReference>
<proteinExistence type="predicted"/>
<dbReference type="GeneID" id="8681418"/>
<dbReference type="Gene3D" id="3.20.20.30">
    <property type="entry name" value="Luciferase-like domain"/>
    <property type="match status" value="1"/>
</dbReference>
<dbReference type="AlphaFoldDB" id="D1YYM0"/>
<dbReference type="InParanoid" id="D1YYM0"/>
<dbReference type="STRING" id="304371.MCP_1470"/>
<keyword evidence="4" id="KW-1185">Reference proteome</keyword>
<dbReference type="eggNOG" id="arCOG02410">
    <property type="taxonomic scope" value="Archaea"/>
</dbReference>
<dbReference type="InterPro" id="IPR050564">
    <property type="entry name" value="F420-G6PD/mer"/>
</dbReference>
<reference evidence="3 4" key="2">
    <citation type="journal article" date="2008" name="Int. J. Syst. Evol. Microbiol.">
        <title>Methanocella paludicola gen. nov., sp. nov., a methane-producing archaeon, the first isolate of the lineage 'Rice Cluster I', and proposal of the new archaeal order Methanocellales ord. nov.</title>
        <authorList>
            <person name="Sakai S."/>
            <person name="Imachi H."/>
            <person name="Hanada S."/>
            <person name="Ohashi A."/>
            <person name="Harada H."/>
            <person name="Kamagata Y."/>
        </authorList>
    </citation>
    <scope>NUCLEOTIDE SEQUENCE [LARGE SCALE GENOMIC DNA]</scope>
    <source>
        <strain evidence="4">DSM 17711 / JCM 13418 / NBRC 101707 / SANAE</strain>
    </source>
</reference>
<dbReference type="NCBIfam" id="TIGR03557">
    <property type="entry name" value="F420_G6P_family"/>
    <property type="match status" value="1"/>
</dbReference>
<feature type="domain" description="Luciferase-like" evidence="2">
    <location>
        <begin position="12"/>
        <end position="301"/>
    </location>
</feature>
<evidence type="ECO:0000259" key="2">
    <source>
        <dbReference type="Pfam" id="PF00296"/>
    </source>
</evidence>
<name>D1YYM0_METPS</name>
<dbReference type="KEGG" id="mpd:MCP_1470"/>
<keyword evidence="1" id="KW-0560">Oxidoreductase</keyword>
<dbReference type="PANTHER" id="PTHR43244:SF1">
    <property type="entry name" value="5,10-METHYLENETETRAHYDROMETHANOPTERIN REDUCTASE"/>
    <property type="match status" value="1"/>
</dbReference>
<accession>D1YYM0</accession>
<dbReference type="InterPro" id="IPR019945">
    <property type="entry name" value="F420_G6P_DH-rel"/>
</dbReference>
<dbReference type="PANTHER" id="PTHR43244">
    <property type="match status" value="1"/>
</dbReference>
<evidence type="ECO:0000313" key="3">
    <source>
        <dbReference type="EMBL" id="BAI61542.1"/>
    </source>
</evidence>
<dbReference type="Pfam" id="PF00296">
    <property type="entry name" value="Bac_luciferase"/>
    <property type="match status" value="1"/>
</dbReference>
<dbReference type="RefSeq" id="WP_012900221.1">
    <property type="nucleotide sequence ID" value="NC_013665.1"/>
</dbReference>
<sequence length="336" mass="37061">MLKLGWKAGPEQYQPNELLDYVVAAENAGFESVDVSDHFHPWSEQGHACFTWSWLGAAAVKTKSIELGPGVTCPILRYHPSIIAQASATIDNFAPGRTYLAVGTGEALNEYSAAGMWPGYDERQSMMLEAMQLIRALWSGAEVTFDGIYYSTQKARLYTPPLSKLPIYVSSLVPESAAFAGRYGDGLITVANDPNTLKQIVKNFEEGALDMGKDPSTMPRLLEVSVAYTDDFDSAARCFKEYWAGAMVPAMFNERLYTPAQSAKNGSVIGNDILRQKLCISGDPEAHVKFVQQFIDMGFTHLYFHSAGPDQRDFIVGYGRDVLPKIRQQQAQTVTA</sequence>
<dbReference type="SUPFAM" id="SSF51679">
    <property type="entry name" value="Bacterial luciferase-like"/>
    <property type="match status" value="1"/>
</dbReference>
<reference evidence="4" key="3">
    <citation type="journal article" date="2011" name="PLoS ONE">
        <title>Genome sequence of a mesophilic hydrogenotrophic methanogen Methanocella paludicola, the first cultivated representative of the order Methanocellales.</title>
        <authorList>
            <person name="Sakai S."/>
            <person name="Takaki Y."/>
            <person name="Shimamura S."/>
            <person name="Sekine M."/>
            <person name="Tajima T."/>
            <person name="Kosugi H."/>
            <person name="Ichikawa N."/>
            <person name="Tasumi E."/>
            <person name="Hiraki A.T."/>
            <person name="Shimizu A."/>
            <person name="Kato Y."/>
            <person name="Nishiko R."/>
            <person name="Mori K."/>
            <person name="Fujita N."/>
            <person name="Imachi H."/>
            <person name="Takai K."/>
        </authorList>
    </citation>
    <scope>NUCLEOTIDE SEQUENCE [LARGE SCALE GENOMIC DNA]</scope>
    <source>
        <strain evidence="4">DSM 17711 / JCM 13418 / NBRC 101707 / SANAE</strain>
    </source>
</reference>
<evidence type="ECO:0000256" key="1">
    <source>
        <dbReference type="ARBA" id="ARBA00023002"/>
    </source>
</evidence>
<dbReference type="EMBL" id="AP011532">
    <property type="protein sequence ID" value="BAI61542.1"/>
    <property type="molecule type" value="Genomic_DNA"/>
</dbReference>
<dbReference type="PATRIC" id="fig|304371.9.peg.1508"/>
<reference evidence="3 4" key="1">
    <citation type="journal article" date="2007" name="Appl. Environ. Microbiol.">
        <title>Isolation of key methanogens for global methane emission from rice paddy fields: a novel isolate affiliated with the clone cluster rice cluster I.</title>
        <authorList>
            <person name="Sakai S."/>
            <person name="Imachi H."/>
            <person name="Sekiguchi Y."/>
            <person name="Ohashi A."/>
            <person name="Harada H."/>
            <person name="Kamagata Y."/>
        </authorList>
    </citation>
    <scope>NUCLEOTIDE SEQUENCE [LARGE SCALE GENOMIC DNA]</scope>
    <source>
        <strain evidence="4">DSM 17711 / JCM 13418 / NBRC 101707 / SANAE</strain>
    </source>
</reference>
<dbReference type="GO" id="GO:0016705">
    <property type="term" value="F:oxidoreductase activity, acting on paired donors, with incorporation or reduction of molecular oxygen"/>
    <property type="evidence" value="ECO:0007669"/>
    <property type="project" value="InterPro"/>
</dbReference>
<dbReference type="Proteomes" id="UP000001882">
    <property type="component" value="Chromosome"/>
</dbReference>
<evidence type="ECO:0000313" key="4">
    <source>
        <dbReference type="Proteomes" id="UP000001882"/>
    </source>
</evidence>
<dbReference type="InterPro" id="IPR011251">
    <property type="entry name" value="Luciferase-like_dom"/>
</dbReference>
<dbReference type="CDD" id="cd01097">
    <property type="entry name" value="Tetrahydromethanopterin_reductase"/>
    <property type="match status" value="1"/>
</dbReference>
<gene>
    <name evidence="3" type="primary">fgd</name>
    <name evidence="3" type="ordered locus">MCP_1470</name>
</gene>
<protein>
    <submittedName>
        <fullName evidence="3">F420-dependent glucose-6-phosphate dehydrogenase</fullName>
    </submittedName>
</protein>
<organism evidence="3 4">
    <name type="scientific">Methanocella paludicola (strain DSM 17711 / JCM 13418 / NBRC 101707 / SANAE)</name>
    <dbReference type="NCBI Taxonomy" id="304371"/>
    <lineage>
        <taxon>Archaea</taxon>
        <taxon>Methanobacteriati</taxon>
        <taxon>Methanobacteriota</taxon>
        <taxon>Stenosarchaea group</taxon>
        <taxon>Methanomicrobia</taxon>
        <taxon>Methanocellales</taxon>
        <taxon>Methanocellaceae</taxon>
        <taxon>Methanocella</taxon>
    </lineage>
</organism>